<dbReference type="Proteomes" id="UP001595778">
    <property type="component" value="Unassembled WGS sequence"/>
</dbReference>
<feature type="transmembrane region" description="Helical" evidence="1">
    <location>
        <begin position="61"/>
        <end position="86"/>
    </location>
</feature>
<evidence type="ECO:0000313" key="3">
    <source>
        <dbReference type="Proteomes" id="UP001595778"/>
    </source>
</evidence>
<accession>A0ABV8WIB7</accession>
<reference evidence="3" key="1">
    <citation type="journal article" date="2019" name="Int. J. Syst. Evol. Microbiol.">
        <title>The Global Catalogue of Microorganisms (GCM) 10K type strain sequencing project: providing services to taxonomists for standard genome sequencing and annotation.</title>
        <authorList>
            <consortium name="The Broad Institute Genomics Platform"/>
            <consortium name="The Broad Institute Genome Sequencing Center for Infectious Disease"/>
            <person name="Wu L."/>
            <person name="Ma J."/>
        </authorList>
    </citation>
    <scope>NUCLEOTIDE SEQUENCE [LARGE SCALE GENOMIC DNA]</scope>
    <source>
        <strain evidence="3">PJ61</strain>
    </source>
</reference>
<evidence type="ECO:0000256" key="1">
    <source>
        <dbReference type="SAM" id="Phobius"/>
    </source>
</evidence>
<comment type="caution">
    <text evidence="2">The sequence shown here is derived from an EMBL/GenBank/DDBJ whole genome shotgun (WGS) entry which is preliminary data.</text>
</comment>
<protein>
    <submittedName>
        <fullName evidence="2">SHOCT domain-containing protein</fullName>
    </submittedName>
</protein>
<evidence type="ECO:0000313" key="2">
    <source>
        <dbReference type="EMBL" id="MFC4396171.1"/>
    </source>
</evidence>
<name>A0ABV8WIB7_9MICC</name>
<keyword evidence="1" id="KW-0812">Transmembrane</keyword>
<sequence>MSSPHKQVRFPPGPAVLEQDQRLSHPLRRRLILKRESGRLAPAFQEPEAVEVYGWNDGMGLWGYVLMSISMVVVWGAIITGIVLLARSLRAPSPHPMQQSPRMAEDVLAERFARGEIDAVEYQNRLAVLRGQPGT</sequence>
<gene>
    <name evidence="2" type="ORF">ACFO0G_08745</name>
</gene>
<dbReference type="EMBL" id="JBHSDQ010000003">
    <property type="protein sequence ID" value="MFC4396171.1"/>
    <property type="molecule type" value="Genomic_DNA"/>
</dbReference>
<keyword evidence="1" id="KW-1133">Transmembrane helix</keyword>
<proteinExistence type="predicted"/>
<keyword evidence="1" id="KW-0472">Membrane</keyword>
<dbReference type="RefSeq" id="WP_376977065.1">
    <property type="nucleotide sequence ID" value="NZ_JBHSDQ010000003.1"/>
</dbReference>
<organism evidence="2 3">
    <name type="scientific">Arthrobacter sedimenti</name>
    <dbReference type="NCBI Taxonomy" id="2694931"/>
    <lineage>
        <taxon>Bacteria</taxon>
        <taxon>Bacillati</taxon>
        <taxon>Actinomycetota</taxon>
        <taxon>Actinomycetes</taxon>
        <taxon>Micrococcales</taxon>
        <taxon>Micrococcaceae</taxon>
        <taxon>Arthrobacter</taxon>
    </lineage>
</organism>
<keyword evidence="3" id="KW-1185">Reference proteome</keyword>